<comment type="caution">
    <text evidence="2">The sequence shown here is derived from an EMBL/GenBank/DDBJ whole genome shotgun (WGS) entry which is preliminary data.</text>
</comment>
<name>A0A2P6NGN6_9EUKA</name>
<dbReference type="InParanoid" id="A0A2P6NGN6"/>
<proteinExistence type="predicted"/>
<evidence type="ECO:0000313" key="3">
    <source>
        <dbReference type="Proteomes" id="UP000241769"/>
    </source>
</evidence>
<sequence length="152" mass="17493">MVGDIHRQTYPGSDEDDPSDELGRSVCHATFHHTCSSKDMTQYLDSTKVSYVFTSLFNSHRISGDELMNAGRRRCPLLQRNHWIQKLSDSHDANFDSLLSHLAVGSHNGPMIHTRYYRVRYNWWGETKALNARKEDGSSSRKGDRYFPAQTE</sequence>
<dbReference type="AlphaFoldDB" id="A0A2P6NGN6"/>
<accession>A0A2P6NGN6</accession>
<dbReference type="Proteomes" id="UP000241769">
    <property type="component" value="Unassembled WGS sequence"/>
</dbReference>
<evidence type="ECO:0000313" key="2">
    <source>
        <dbReference type="EMBL" id="PRP83114.1"/>
    </source>
</evidence>
<organism evidence="2 3">
    <name type="scientific">Planoprotostelium fungivorum</name>
    <dbReference type="NCBI Taxonomy" id="1890364"/>
    <lineage>
        <taxon>Eukaryota</taxon>
        <taxon>Amoebozoa</taxon>
        <taxon>Evosea</taxon>
        <taxon>Variosea</taxon>
        <taxon>Cavosteliida</taxon>
        <taxon>Cavosteliaceae</taxon>
        <taxon>Planoprotostelium</taxon>
    </lineage>
</organism>
<reference evidence="2 3" key="1">
    <citation type="journal article" date="2018" name="Genome Biol. Evol.">
        <title>Multiple Roots of Fruiting Body Formation in Amoebozoa.</title>
        <authorList>
            <person name="Hillmann F."/>
            <person name="Forbes G."/>
            <person name="Novohradska S."/>
            <person name="Ferling I."/>
            <person name="Riege K."/>
            <person name="Groth M."/>
            <person name="Westermann M."/>
            <person name="Marz M."/>
            <person name="Spaller T."/>
            <person name="Winckler T."/>
            <person name="Schaap P."/>
            <person name="Glockner G."/>
        </authorList>
    </citation>
    <scope>NUCLEOTIDE SEQUENCE [LARGE SCALE GENOMIC DNA]</scope>
    <source>
        <strain evidence="2 3">Jena</strain>
    </source>
</reference>
<dbReference type="OrthoDB" id="9975416at2759"/>
<evidence type="ECO:0000256" key="1">
    <source>
        <dbReference type="SAM" id="MobiDB-lite"/>
    </source>
</evidence>
<dbReference type="EMBL" id="MDYQ01000089">
    <property type="protein sequence ID" value="PRP83114.1"/>
    <property type="molecule type" value="Genomic_DNA"/>
</dbReference>
<gene>
    <name evidence="2" type="ORF">PROFUN_09793</name>
</gene>
<keyword evidence="3" id="KW-1185">Reference proteome</keyword>
<feature type="region of interest" description="Disordered" evidence="1">
    <location>
        <begin position="1"/>
        <end position="21"/>
    </location>
</feature>
<protein>
    <submittedName>
        <fullName evidence="2">Uncharacterized protein</fullName>
    </submittedName>
</protein>